<keyword evidence="2" id="KW-1133">Transmembrane helix</keyword>
<dbReference type="EMBL" id="AHAM01000097">
    <property type="protein sequence ID" value="EHK56847.1"/>
    <property type="molecule type" value="Genomic_DNA"/>
</dbReference>
<sequence>MARNKSAADHATATTVAKPASIPTALRPGPENGGAVRAPAPATASEIAADDPAYGLRFHIRENISYHAAREQFLSRLNRVLIGLQVMLGTSAIAVLAENLPGLAVAVLGVSALSGVLLLVLDPAGAAREHRVFRGRYHDLLADLEEGPCDEIQLKRARGTMQRIASGEPPVYRAVQALAYNAAVNATLAEEEARKHRYRVRGWRRLFGNWFPMRGMRLAREIVRPTG</sequence>
<dbReference type="PATRIC" id="fig|1107882.3.peg.2515"/>
<accession>H0HQY5</accession>
<evidence type="ECO:0000256" key="1">
    <source>
        <dbReference type="SAM" id="MobiDB-lite"/>
    </source>
</evidence>
<keyword evidence="2" id="KW-0812">Transmembrane</keyword>
<feature type="region of interest" description="Disordered" evidence="1">
    <location>
        <begin position="1"/>
        <end position="42"/>
    </location>
</feature>
<feature type="transmembrane region" description="Helical" evidence="2">
    <location>
        <begin position="80"/>
        <end position="97"/>
    </location>
</feature>
<dbReference type="OrthoDB" id="9978756at2"/>
<keyword evidence="4" id="KW-1185">Reference proteome</keyword>
<proteinExistence type="predicted"/>
<reference evidence="3 4" key="1">
    <citation type="journal article" date="2012" name="J. Bacteriol.">
        <title>Draft Genome Sequence of Mesorhizobium alhagi CCNWXJ12-2T, a Novel Salt-Resistant Species Isolated from the Desert of Northwestern China.</title>
        <authorList>
            <person name="Zhou M."/>
            <person name="Chen W."/>
            <person name="Chen H."/>
            <person name="Wei G."/>
        </authorList>
    </citation>
    <scope>NUCLEOTIDE SEQUENCE [LARGE SCALE GENOMIC DNA]</scope>
    <source>
        <strain evidence="3 4">CCNWXJ12-2</strain>
    </source>
</reference>
<dbReference type="Proteomes" id="UP000003250">
    <property type="component" value="Unassembled WGS sequence"/>
</dbReference>
<dbReference type="AlphaFoldDB" id="H0HQY5"/>
<keyword evidence="2" id="KW-0472">Membrane</keyword>
<feature type="transmembrane region" description="Helical" evidence="2">
    <location>
        <begin position="103"/>
        <end position="121"/>
    </location>
</feature>
<evidence type="ECO:0008006" key="5">
    <source>
        <dbReference type="Google" id="ProtNLM"/>
    </source>
</evidence>
<evidence type="ECO:0000256" key="2">
    <source>
        <dbReference type="SAM" id="Phobius"/>
    </source>
</evidence>
<name>H0HQY5_9HYPH</name>
<dbReference type="RefSeq" id="WP_008836195.1">
    <property type="nucleotide sequence ID" value="NZ_AHAM01000097.1"/>
</dbReference>
<organism evidence="3 4">
    <name type="scientific">Mesorhizobium alhagi CCNWXJ12-2</name>
    <dbReference type="NCBI Taxonomy" id="1107882"/>
    <lineage>
        <taxon>Bacteria</taxon>
        <taxon>Pseudomonadati</taxon>
        <taxon>Pseudomonadota</taxon>
        <taxon>Alphaproteobacteria</taxon>
        <taxon>Hyphomicrobiales</taxon>
        <taxon>Phyllobacteriaceae</taxon>
        <taxon>Allomesorhizobium</taxon>
    </lineage>
</organism>
<protein>
    <recommendedName>
        <fullName evidence="5">SMODS and SLOG-associating 2TM effector domain-containing protein</fullName>
    </recommendedName>
</protein>
<evidence type="ECO:0000313" key="3">
    <source>
        <dbReference type="EMBL" id="EHK56847.1"/>
    </source>
</evidence>
<gene>
    <name evidence="3" type="ORF">MAXJ12_12837</name>
</gene>
<evidence type="ECO:0000313" key="4">
    <source>
        <dbReference type="Proteomes" id="UP000003250"/>
    </source>
</evidence>